<evidence type="ECO:0000256" key="1">
    <source>
        <dbReference type="SAM" id="SignalP"/>
    </source>
</evidence>
<evidence type="ECO:0000313" key="2">
    <source>
        <dbReference type="EMBL" id="TWB38531.1"/>
    </source>
</evidence>
<accession>A0A560GXF9</accession>
<evidence type="ECO:0000313" key="3">
    <source>
        <dbReference type="Proteomes" id="UP000315751"/>
    </source>
</evidence>
<feature type="chain" id="PRO_5022009409" evidence="1">
    <location>
        <begin position="24"/>
        <end position="261"/>
    </location>
</feature>
<protein>
    <submittedName>
        <fullName evidence="2">ABC-type amino acid transport substrate-binding protein</fullName>
    </submittedName>
</protein>
<name>A0A560GXF9_9PROT</name>
<proteinExistence type="predicted"/>
<dbReference type="SUPFAM" id="SSF53850">
    <property type="entry name" value="Periplasmic binding protein-like II"/>
    <property type="match status" value="1"/>
</dbReference>
<dbReference type="RefSeq" id="WP_186455922.1">
    <property type="nucleotide sequence ID" value="NZ_VITR01000012.1"/>
</dbReference>
<organism evidence="2 3">
    <name type="scientific">Nitrospirillum amazonense</name>
    <dbReference type="NCBI Taxonomy" id="28077"/>
    <lineage>
        <taxon>Bacteria</taxon>
        <taxon>Pseudomonadati</taxon>
        <taxon>Pseudomonadota</taxon>
        <taxon>Alphaproteobacteria</taxon>
        <taxon>Rhodospirillales</taxon>
        <taxon>Azospirillaceae</taxon>
        <taxon>Nitrospirillum</taxon>
    </lineage>
</organism>
<keyword evidence="3" id="KW-1185">Reference proteome</keyword>
<reference evidence="2 3" key="1">
    <citation type="submission" date="2019-06" db="EMBL/GenBank/DDBJ databases">
        <title>Genomic Encyclopedia of Type Strains, Phase IV (KMG-V): Genome sequencing to study the core and pangenomes of soil and plant-associated prokaryotes.</title>
        <authorList>
            <person name="Whitman W."/>
        </authorList>
    </citation>
    <scope>NUCLEOTIDE SEQUENCE [LARGE SCALE GENOMIC DNA]</scope>
    <source>
        <strain evidence="2 3">BR 11622</strain>
    </source>
</reference>
<dbReference type="Proteomes" id="UP000315751">
    <property type="component" value="Unassembled WGS sequence"/>
</dbReference>
<dbReference type="AlphaFoldDB" id="A0A560GXF9"/>
<comment type="caution">
    <text evidence="2">The sequence shown here is derived from an EMBL/GenBank/DDBJ whole genome shotgun (WGS) entry which is preliminary data.</text>
</comment>
<dbReference type="EMBL" id="VITR01000012">
    <property type="protein sequence ID" value="TWB38531.1"/>
    <property type="molecule type" value="Genomic_DNA"/>
</dbReference>
<gene>
    <name evidence="2" type="ORF">FBZ90_11219</name>
</gene>
<sequence>MTLDRRALLFALLAVTASTKARAQAQAPTGPIRLLVPELPVLGAWNAQGLPTGVMVEQAQSILDRAGVRGTIELLPAVRLYTELLRDQGSGGPKTYGIIALPLEARHRAIAPLALTMRAAVVAIARRGVPLAAPDDLRRLGVVAVSAAGIQVLTPLIQHYGLSVQAVPSMVNGLRMVARGRVDAMLGIASVIDVVAREDGLSDQLGDRLEITTMEAWLACAPNTQDALETAALREAAEALYREGRLDAIARPYFHKVDSDS</sequence>
<keyword evidence="1" id="KW-0732">Signal</keyword>
<dbReference type="Gene3D" id="3.40.190.10">
    <property type="entry name" value="Periplasmic binding protein-like II"/>
    <property type="match status" value="2"/>
</dbReference>
<feature type="signal peptide" evidence="1">
    <location>
        <begin position="1"/>
        <end position="23"/>
    </location>
</feature>